<name>A0A6J4P1P6_9BURK</name>
<protein>
    <submittedName>
        <fullName evidence="2">Uncharacterized protein</fullName>
    </submittedName>
</protein>
<sequence length="37" mass="3913">AHRRAEESQPPTRVDPGVGGPGVPARFRGPHGAARRL</sequence>
<gene>
    <name evidence="2" type="ORF">AVDCRST_MAG51-912</name>
</gene>
<feature type="non-terminal residue" evidence="2">
    <location>
        <position position="1"/>
    </location>
</feature>
<dbReference type="AlphaFoldDB" id="A0A6J4P1P6"/>
<dbReference type="EMBL" id="CADCUX010000222">
    <property type="protein sequence ID" value="CAA9401255.1"/>
    <property type="molecule type" value="Genomic_DNA"/>
</dbReference>
<evidence type="ECO:0000313" key="2">
    <source>
        <dbReference type="EMBL" id="CAA9401255.1"/>
    </source>
</evidence>
<feature type="region of interest" description="Disordered" evidence="1">
    <location>
        <begin position="1"/>
        <end position="37"/>
    </location>
</feature>
<reference evidence="2" key="1">
    <citation type="submission" date="2020-02" db="EMBL/GenBank/DDBJ databases">
        <authorList>
            <person name="Meier V. D."/>
        </authorList>
    </citation>
    <scope>NUCLEOTIDE SEQUENCE</scope>
    <source>
        <strain evidence="2">AVDCRST_MAG51</strain>
    </source>
</reference>
<accession>A0A6J4P1P6</accession>
<evidence type="ECO:0000256" key="1">
    <source>
        <dbReference type="SAM" id="MobiDB-lite"/>
    </source>
</evidence>
<proteinExistence type="predicted"/>
<organism evidence="2">
    <name type="scientific">uncultured Ramlibacter sp</name>
    <dbReference type="NCBI Taxonomy" id="260755"/>
    <lineage>
        <taxon>Bacteria</taxon>
        <taxon>Pseudomonadati</taxon>
        <taxon>Pseudomonadota</taxon>
        <taxon>Betaproteobacteria</taxon>
        <taxon>Burkholderiales</taxon>
        <taxon>Comamonadaceae</taxon>
        <taxon>Ramlibacter</taxon>
        <taxon>environmental samples</taxon>
    </lineage>
</organism>
<feature type="non-terminal residue" evidence="2">
    <location>
        <position position="37"/>
    </location>
</feature>